<feature type="non-terminal residue" evidence="2">
    <location>
        <position position="1"/>
    </location>
</feature>
<gene>
    <name evidence="2" type="ORF">HAX54_040487</name>
</gene>
<name>A0ABS8VSL7_DATST</name>
<evidence type="ECO:0000313" key="3">
    <source>
        <dbReference type="Proteomes" id="UP000823775"/>
    </source>
</evidence>
<dbReference type="Proteomes" id="UP000823775">
    <property type="component" value="Unassembled WGS sequence"/>
</dbReference>
<proteinExistence type="predicted"/>
<feature type="region of interest" description="Disordered" evidence="1">
    <location>
        <begin position="75"/>
        <end position="104"/>
    </location>
</feature>
<feature type="compositionally biased region" description="Basic and acidic residues" evidence="1">
    <location>
        <begin position="75"/>
        <end position="89"/>
    </location>
</feature>
<dbReference type="EMBL" id="JACEIK010005723">
    <property type="protein sequence ID" value="MCE0482092.1"/>
    <property type="molecule type" value="Genomic_DNA"/>
</dbReference>
<evidence type="ECO:0000313" key="2">
    <source>
        <dbReference type="EMBL" id="MCE0482092.1"/>
    </source>
</evidence>
<feature type="compositionally biased region" description="Basic residues" evidence="1">
    <location>
        <begin position="90"/>
        <end position="104"/>
    </location>
</feature>
<comment type="caution">
    <text evidence="2">The sequence shown here is derived from an EMBL/GenBank/DDBJ whole genome shotgun (WGS) entry which is preliminary data.</text>
</comment>
<organism evidence="2 3">
    <name type="scientific">Datura stramonium</name>
    <name type="common">Jimsonweed</name>
    <name type="synonym">Common thornapple</name>
    <dbReference type="NCBI Taxonomy" id="4076"/>
    <lineage>
        <taxon>Eukaryota</taxon>
        <taxon>Viridiplantae</taxon>
        <taxon>Streptophyta</taxon>
        <taxon>Embryophyta</taxon>
        <taxon>Tracheophyta</taxon>
        <taxon>Spermatophyta</taxon>
        <taxon>Magnoliopsida</taxon>
        <taxon>eudicotyledons</taxon>
        <taxon>Gunneridae</taxon>
        <taxon>Pentapetalae</taxon>
        <taxon>asterids</taxon>
        <taxon>lamiids</taxon>
        <taxon>Solanales</taxon>
        <taxon>Solanaceae</taxon>
        <taxon>Solanoideae</taxon>
        <taxon>Datureae</taxon>
        <taxon>Datura</taxon>
    </lineage>
</organism>
<evidence type="ECO:0000256" key="1">
    <source>
        <dbReference type="SAM" id="MobiDB-lite"/>
    </source>
</evidence>
<reference evidence="2 3" key="1">
    <citation type="journal article" date="2021" name="BMC Genomics">
        <title>Datura genome reveals duplications of psychoactive alkaloid biosynthetic genes and high mutation rate following tissue culture.</title>
        <authorList>
            <person name="Rajewski A."/>
            <person name="Carter-House D."/>
            <person name="Stajich J."/>
            <person name="Litt A."/>
        </authorList>
    </citation>
    <scope>NUCLEOTIDE SEQUENCE [LARGE SCALE GENOMIC DNA]</scope>
    <source>
        <strain evidence="2">AR-01</strain>
    </source>
</reference>
<feature type="non-terminal residue" evidence="2">
    <location>
        <position position="104"/>
    </location>
</feature>
<accession>A0ABS8VSL7</accession>
<protein>
    <submittedName>
        <fullName evidence="2">Uncharacterized protein</fullName>
    </submittedName>
</protein>
<keyword evidence="3" id="KW-1185">Reference proteome</keyword>
<sequence>RERRRREVRGVPLPAAKQFHDVPLPVWERGSQRDARSVLPPFLTSCSLDNALTHSTLSLLSNVPCDEWIKVKKREKMEQKEGSEGESVIHRHKPAKRRPRAALK</sequence>